<organism evidence="3 4">
    <name type="scientific">Lepraria finkii</name>
    <dbReference type="NCBI Taxonomy" id="1340010"/>
    <lineage>
        <taxon>Eukaryota</taxon>
        <taxon>Fungi</taxon>
        <taxon>Dikarya</taxon>
        <taxon>Ascomycota</taxon>
        <taxon>Pezizomycotina</taxon>
        <taxon>Lecanoromycetes</taxon>
        <taxon>OSLEUM clade</taxon>
        <taxon>Lecanoromycetidae</taxon>
        <taxon>Lecanorales</taxon>
        <taxon>Lecanorineae</taxon>
        <taxon>Stereocaulaceae</taxon>
        <taxon>Lepraria</taxon>
    </lineage>
</organism>
<dbReference type="InterPro" id="IPR050091">
    <property type="entry name" value="PKS_NRPS_Biosynth_Enz"/>
</dbReference>
<evidence type="ECO:0000259" key="2">
    <source>
        <dbReference type="Pfam" id="PF08659"/>
    </source>
</evidence>
<dbReference type="PANTHER" id="PTHR43775">
    <property type="entry name" value="FATTY ACID SYNTHASE"/>
    <property type="match status" value="1"/>
</dbReference>
<proteinExistence type="predicted"/>
<accession>A0ABR4B4J9</accession>
<keyword evidence="4" id="KW-1185">Reference proteome</keyword>
<dbReference type="SUPFAM" id="SSF51735">
    <property type="entry name" value="NAD(P)-binding Rossmann-fold domains"/>
    <property type="match status" value="1"/>
</dbReference>
<evidence type="ECO:0000256" key="1">
    <source>
        <dbReference type="SAM" id="MobiDB-lite"/>
    </source>
</evidence>
<gene>
    <name evidence="3" type="ORF">ABVK25_007004</name>
</gene>
<sequence>MAEKGARTCILLSRSGAEGKDAQELLEEMTTRGVNIAAPACGISAEAAVSATIKELKQSMPPIKGYIQASMVLKDGLFENTNSEDFNTTTKPKVQGTWNLH</sequence>
<dbReference type="Proteomes" id="UP001590951">
    <property type="component" value="Unassembled WGS sequence"/>
</dbReference>
<name>A0ABR4B4J9_9LECA</name>
<evidence type="ECO:0000313" key="4">
    <source>
        <dbReference type="Proteomes" id="UP001590951"/>
    </source>
</evidence>
<dbReference type="PANTHER" id="PTHR43775:SF29">
    <property type="entry name" value="ASPERFURANONE POLYKETIDE SYNTHASE AFOG-RELATED"/>
    <property type="match status" value="1"/>
</dbReference>
<comment type="caution">
    <text evidence="3">The sequence shown here is derived from an EMBL/GenBank/DDBJ whole genome shotgun (WGS) entry which is preliminary data.</text>
</comment>
<reference evidence="3 4" key="1">
    <citation type="submission" date="2024-09" db="EMBL/GenBank/DDBJ databases">
        <title>Rethinking Asexuality: The Enigmatic Case of Functional Sexual Genes in Lepraria (Stereocaulaceae).</title>
        <authorList>
            <person name="Doellman M."/>
            <person name="Sun Y."/>
            <person name="Barcenas-Pena A."/>
            <person name="Lumbsch H.T."/>
            <person name="Grewe F."/>
        </authorList>
    </citation>
    <scope>NUCLEOTIDE SEQUENCE [LARGE SCALE GENOMIC DNA]</scope>
    <source>
        <strain evidence="3 4">Grewe 0041</strain>
    </source>
</reference>
<evidence type="ECO:0000313" key="3">
    <source>
        <dbReference type="EMBL" id="KAL2052764.1"/>
    </source>
</evidence>
<dbReference type="Pfam" id="PF08659">
    <property type="entry name" value="KR"/>
    <property type="match status" value="1"/>
</dbReference>
<feature type="region of interest" description="Disordered" evidence="1">
    <location>
        <begin position="81"/>
        <end position="101"/>
    </location>
</feature>
<feature type="domain" description="Ketoreductase (KR)" evidence="2">
    <location>
        <begin position="1"/>
        <end position="101"/>
    </location>
</feature>
<protein>
    <recommendedName>
        <fullName evidence="2">Ketoreductase (KR) domain-containing protein</fullName>
    </recommendedName>
</protein>
<dbReference type="InterPro" id="IPR013968">
    <property type="entry name" value="PKS_KR"/>
</dbReference>
<dbReference type="EMBL" id="JBHFEH010000025">
    <property type="protein sequence ID" value="KAL2052764.1"/>
    <property type="molecule type" value="Genomic_DNA"/>
</dbReference>
<dbReference type="Gene3D" id="3.40.50.720">
    <property type="entry name" value="NAD(P)-binding Rossmann-like Domain"/>
    <property type="match status" value="1"/>
</dbReference>
<dbReference type="InterPro" id="IPR036291">
    <property type="entry name" value="NAD(P)-bd_dom_sf"/>
</dbReference>